<comment type="caution">
    <text evidence="1">The sequence shown here is derived from an EMBL/GenBank/DDBJ whole genome shotgun (WGS) entry which is preliminary data.</text>
</comment>
<name>A0A5B7F8R9_PORTR</name>
<dbReference type="Proteomes" id="UP000324222">
    <property type="component" value="Unassembled WGS sequence"/>
</dbReference>
<proteinExistence type="predicted"/>
<accession>A0A5B7F8R9</accession>
<organism evidence="1 2">
    <name type="scientific">Portunus trituberculatus</name>
    <name type="common">Swimming crab</name>
    <name type="synonym">Neptunus trituberculatus</name>
    <dbReference type="NCBI Taxonomy" id="210409"/>
    <lineage>
        <taxon>Eukaryota</taxon>
        <taxon>Metazoa</taxon>
        <taxon>Ecdysozoa</taxon>
        <taxon>Arthropoda</taxon>
        <taxon>Crustacea</taxon>
        <taxon>Multicrustacea</taxon>
        <taxon>Malacostraca</taxon>
        <taxon>Eumalacostraca</taxon>
        <taxon>Eucarida</taxon>
        <taxon>Decapoda</taxon>
        <taxon>Pleocyemata</taxon>
        <taxon>Brachyura</taxon>
        <taxon>Eubrachyura</taxon>
        <taxon>Portunoidea</taxon>
        <taxon>Portunidae</taxon>
        <taxon>Portuninae</taxon>
        <taxon>Portunus</taxon>
    </lineage>
</organism>
<sequence>MEGQRFTGCLGLSVRQHPCLSLASLPPLRHTNISCSPQYLHFSLFVTGRVVVYNTGESVW</sequence>
<gene>
    <name evidence="1" type="ORF">E2C01_037211</name>
</gene>
<dbReference type="EMBL" id="VSRR010005886">
    <property type="protein sequence ID" value="MPC43561.1"/>
    <property type="molecule type" value="Genomic_DNA"/>
</dbReference>
<evidence type="ECO:0000313" key="1">
    <source>
        <dbReference type="EMBL" id="MPC43561.1"/>
    </source>
</evidence>
<reference evidence="1 2" key="1">
    <citation type="submission" date="2019-05" db="EMBL/GenBank/DDBJ databases">
        <title>Another draft genome of Portunus trituberculatus and its Hox gene families provides insights of decapod evolution.</title>
        <authorList>
            <person name="Jeong J.-H."/>
            <person name="Song I."/>
            <person name="Kim S."/>
            <person name="Choi T."/>
            <person name="Kim D."/>
            <person name="Ryu S."/>
            <person name="Kim W."/>
        </authorList>
    </citation>
    <scope>NUCLEOTIDE SEQUENCE [LARGE SCALE GENOMIC DNA]</scope>
    <source>
        <tissue evidence="1">Muscle</tissue>
    </source>
</reference>
<dbReference type="AlphaFoldDB" id="A0A5B7F8R9"/>
<keyword evidence="2" id="KW-1185">Reference proteome</keyword>
<evidence type="ECO:0000313" key="2">
    <source>
        <dbReference type="Proteomes" id="UP000324222"/>
    </source>
</evidence>
<protein>
    <submittedName>
        <fullName evidence="1">Uncharacterized protein</fullName>
    </submittedName>
</protein>